<dbReference type="Pfam" id="PF00412">
    <property type="entry name" value="LIM"/>
    <property type="match status" value="2"/>
</dbReference>
<dbReference type="PANTHER" id="PTHR24207">
    <property type="entry name" value="ZYX102 PROTEIN"/>
    <property type="match status" value="1"/>
</dbReference>
<feature type="domain" description="LIM zinc-binding" evidence="11">
    <location>
        <begin position="371"/>
        <end position="430"/>
    </location>
</feature>
<evidence type="ECO:0000313" key="13">
    <source>
        <dbReference type="Proteomes" id="UP000289152"/>
    </source>
</evidence>
<evidence type="ECO:0000256" key="1">
    <source>
        <dbReference type="ARBA" id="ARBA00004282"/>
    </source>
</evidence>
<dbReference type="PANTHER" id="PTHR24207:SF2">
    <property type="entry name" value="ZYX102 PROTEIN"/>
    <property type="match status" value="1"/>
</dbReference>
<dbReference type="Gene3D" id="2.10.110.10">
    <property type="entry name" value="Cysteine Rich Protein"/>
    <property type="match status" value="3"/>
</dbReference>
<dbReference type="SUPFAM" id="SSF57716">
    <property type="entry name" value="Glucocorticoid receptor-like (DNA-binding domain)"/>
    <property type="match status" value="4"/>
</dbReference>
<feature type="compositionally biased region" description="Polar residues" evidence="10">
    <location>
        <begin position="183"/>
        <end position="198"/>
    </location>
</feature>
<proteinExistence type="predicted"/>
<feature type="compositionally biased region" description="Polar residues" evidence="10">
    <location>
        <begin position="98"/>
        <end position="108"/>
    </location>
</feature>
<dbReference type="AlphaFoldDB" id="A0A4Q1BCZ0"/>
<evidence type="ECO:0000256" key="5">
    <source>
        <dbReference type="ARBA" id="ARBA00022737"/>
    </source>
</evidence>
<feature type="domain" description="LIM zinc-binding" evidence="11">
    <location>
        <begin position="515"/>
        <end position="573"/>
    </location>
</feature>
<dbReference type="FunFam" id="2.10.110.10:FF:000135">
    <property type="entry name" value="LIM domain-containing protein, putative"/>
    <property type="match status" value="1"/>
</dbReference>
<evidence type="ECO:0000256" key="8">
    <source>
        <dbReference type="ARBA" id="ARBA00023038"/>
    </source>
</evidence>
<dbReference type="STRING" id="5217.A0A4Q1BCZ0"/>
<evidence type="ECO:0000256" key="7">
    <source>
        <dbReference type="ARBA" id="ARBA00022949"/>
    </source>
</evidence>
<feature type="compositionally biased region" description="Pro residues" evidence="10">
    <location>
        <begin position="69"/>
        <end position="79"/>
    </location>
</feature>
<keyword evidence="5" id="KW-0677">Repeat</keyword>
<evidence type="ECO:0000256" key="6">
    <source>
        <dbReference type="ARBA" id="ARBA00022833"/>
    </source>
</evidence>
<comment type="caution">
    <text evidence="12">The sequence shown here is derived from an EMBL/GenBank/DDBJ whole genome shotgun (WGS) entry which is preliminary data.</text>
</comment>
<keyword evidence="13" id="KW-1185">Reference proteome</keyword>
<gene>
    <name evidence="12" type="ORF">M231_07049</name>
</gene>
<dbReference type="VEuPathDB" id="FungiDB:TREMEDRAFT_62922"/>
<feature type="region of interest" description="Disordered" evidence="10">
    <location>
        <begin position="96"/>
        <end position="270"/>
    </location>
</feature>
<dbReference type="FunFam" id="2.10.110.10:FF:000008">
    <property type="entry name" value="Paxillin isoform 1"/>
    <property type="match status" value="1"/>
</dbReference>
<dbReference type="EMBL" id="SDIL01000126">
    <property type="protein sequence ID" value="RXK35676.1"/>
    <property type="molecule type" value="Genomic_DNA"/>
</dbReference>
<feature type="compositionally biased region" description="Pro residues" evidence="10">
    <location>
        <begin position="145"/>
        <end position="163"/>
    </location>
</feature>
<keyword evidence="3" id="KW-0963">Cytoplasm</keyword>
<evidence type="ECO:0000313" key="12">
    <source>
        <dbReference type="EMBL" id="RXK35676.1"/>
    </source>
</evidence>
<evidence type="ECO:0000256" key="9">
    <source>
        <dbReference type="PROSITE-ProRule" id="PRU00125"/>
    </source>
</evidence>
<dbReference type="GO" id="GO:0046872">
    <property type="term" value="F:metal ion binding"/>
    <property type="evidence" value="ECO:0007669"/>
    <property type="project" value="UniProtKB-KW"/>
</dbReference>
<dbReference type="PROSITE" id="PS00478">
    <property type="entry name" value="LIM_DOMAIN_1"/>
    <property type="match status" value="2"/>
</dbReference>
<evidence type="ECO:0000259" key="11">
    <source>
        <dbReference type="PROSITE" id="PS50023"/>
    </source>
</evidence>
<dbReference type="GO" id="GO:0030695">
    <property type="term" value="F:GTPase regulator activity"/>
    <property type="evidence" value="ECO:0007669"/>
    <property type="project" value="UniProtKB-ARBA"/>
</dbReference>
<dbReference type="GO" id="GO:0005737">
    <property type="term" value="C:cytoplasm"/>
    <property type="evidence" value="ECO:0007669"/>
    <property type="project" value="UniProtKB-SubCell"/>
</dbReference>
<dbReference type="OrthoDB" id="15567at2759"/>
<feature type="region of interest" description="Disordered" evidence="10">
    <location>
        <begin position="1"/>
        <end position="79"/>
    </location>
</feature>
<dbReference type="InterPro" id="IPR001781">
    <property type="entry name" value="Znf_LIM"/>
</dbReference>
<dbReference type="SMART" id="SM00132">
    <property type="entry name" value="LIM"/>
    <property type="match status" value="3"/>
</dbReference>
<accession>A0A4Q1BCZ0</accession>
<evidence type="ECO:0000256" key="3">
    <source>
        <dbReference type="ARBA" id="ARBA00022490"/>
    </source>
</evidence>
<keyword evidence="4 9" id="KW-0479">Metal-binding</keyword>
<keyword evidence="6 9" id="KW-0862">Zinc</keyword>
<feature type="compositionally biased region" description="Polar residues" evidence="10">
    <location>
        <begin position="24"/>
        <end position="33"/>
    </location>
</feature>
<protein>
    <recommendedName>
        <fullName evidence="11">LIM zinc-binding domain-containing protein</fullName>
    </recommendedName>
</protein>
<evidence type="ECO:0000256" key="10">
    <source>
        <dbReference type="SAM" id="MobiDB-lite"/>
    </source>
</evidence>
<comment type="subcellular location">
    <subcellularLocation>
        <location evidence="1">Cell junction</location>
    </subcellularLocation>
    <subcellularLocation>
        <location evidence="2">Cytoplasm</location>
    </subcellularLocation>
</comment>
<dbReference type="Proteomes" id="UP000289152">
    <property type="component" value="Unassembled WGS sequence"/>
</dbReference>
<evidence type="ECO:0000256" key="4">
    <source>
        <dbReference type="ARBA" id="ARBA00022723"/>
    </source>
</evidence>
<organism evidence="12 13">
    <name type="scientific">Tremella mesenterica</name>
    <name type="common">Jelly fungus</name>
    <dbReference type="NCBI Taxonomy" id="5217"/>
    <lineage>
        <taxon>Eukaryota</taxon>
        <taxon>Fungi</taxon>
        <taxon>Dikarya</taxon>
        <taxon>Basidiomycota</taxon>
        <taxon>Agaricomycotina</taxon>
        <taxon>Tremellomycetes</taxon>
        <taxon>Tremellales</taxon>
        <taxon>Tremellaceae</taxon>
        <taxon>Tremella</taxon>
    </lineage>
</organism>
<keyword evidence="7" id="KW-0965">Cell junction</keyword>
<name>A0A4Q1BCZ0_TREME</name>
<dbReference type="CDD" id="cd08368">
    <property type="entry name" value="LIM"/>
    <property type="match status" value="3"/>
</dbReference>
<feature type="compositionally biased region" description="Pro residues" evidence="10">
    <location>
        <begin position="172"/>
        <end position="182"/>
    </location>
</feature>
<dbReference type="PROSITE" id="PS50023">
    <property type="entry name" value="LIM_DOMAIN_2"/>
    <property type="match status" value="2"/>
</dbReference>
<feature type="compositionally biased region" description="Pro residues" evidence="10">
    <location>
        <begin position="1"/>
        <end position="11"/>
    </location>
</feature>
<evidence type="ECO:0000256" key="2">
    <source>
        <dbReference type="ARBA" id="ARBA00004496"/>
    </source>
</evidence>
<keyword evidence="8 9" id="KW-0440">LIM domain</keyword>
<dbReference type="InParanoid" id="A0A4Q1BCZ0"/>
<feature type="region of interest" description="Disordered" evidence="10">
    <location>
        <begin position="338"/>
        <end position="361"/>
    </location>
</feature>
<sequence length="573" mass="62521">MQPHHPLPPLTDGPSSLPILSHNGYPSLSQPQHVISKPVDVTSNASSSRPLPPPRPAAYQQPPSEVLPIPQPVPRAPYAPPVFRTFQDRKREKEASLWNRQDGYSTPPTAMHPTLGSSHSIPSVGIMDSPVTPHNDSPAKLLYPVPQPPPRSRPLPSPLPMTPPLSSHGSPVKPPISQPPYSPLQSTIERSDTISSVRSLDRVGFGSPSKRPLPKPPVVVAASKSLDRGIPNGLSDFRRPTRKQPSTVEESELEEGVGALGLGRSTPAPPRSPIIKEPSVAGPSPVISLPVIAKTTDPKLPAKFTPLPALNLPDSDEDEPPSAGIAFTGLPVIAVSSEEPEQRKQYVPSISEPGGASRSESLTRLQPNAAIICSACGEPIIGRILSAMNQRWHPQCFTCGECGENLEHVSSYEWEGKPYCHLDFHDKFAYRCHHCKTPIVDSRFVTLNDEALGQRYYHELHFFCSECGDPFLDPSNSSAPGTEHTGAQDEVETNDFVIHKGHPYCERCHLRLHKPKCKGCSQPIPDMAVSAMGTKWHKECFVCQRCGQGFGNDLFFPKEGKAFCTECYESTLR</sequence>
<reference evidence="12 13" key="1">
    <citation type="submission" date="2016-06" db="EMBL/GenBank/DDBJ databases">
        <title>Evolution of pathogenesis and genome organization in the Tremellales.</title>
        <authorList>
            <person name="Cuomo C."/>
            <person name="Litvintseva A."/>
            <person name="Heitman J."/>
            <person name="Chen Y."/>
            <person name="Sun S."/>
            <person name="Springer D."/>
            <person name="Dromer F."/>
            <person name="Young S."/>
            <person name="Zeng Q."/>
            <person name="Chapman S."/>
            <person name="Gujja S."/>
            <person name="Saif S."/>
            <person name="Birren B."/>
        </authorList>
    </citation>
    <scope>NUCLEOTIDE SEQUENCE [LARGE SCALE GENOMIC DNA]</scope>
    <source>
        <strain evidence="12 13">ATCC 28783</strain>
    </source>
</reference>